<evidence type="ECO:0000256" key="8">
    <source>
        <dbReference type="ARBA" id="ARBA00025699"/>
    </source>
</evidence>
<dbReference type="InterPro" id="IPR015947">
    <property type="entry name" value="PUA-like_sf"/>
</dbReference>
<protein>
    <recommendedName>
        <fullName evidence="10">Ribosomal RNA small subunit methyltransferase E</fullName>
        <ecNumber evidence="10">2.1.1.193</ecNumber>
    </recommendedName>
</protein>
<keyword evidence="4 10" id="KW-0698">rRNA processing</keyword>
<sequence length="234" mass="25856">MTRRRWIADEHKGDTAALTGTNAAHLARVLRARVGQQFDISLGTHIRRGTITSIAEDRVEFTLGEELPSTAITPISLYLAVFKFDRLEWAIEKCTELGVAKIIPVIARRTEPHLAASAAKRVERWRRIALEAAQQSRRAAPPEITEPVKLKQTLEAVGQRIVLAETEQQNMLRDVLEASEQSREVSLAIGPEGGWTDDELTQFDQSGWQRASLGPTILRAETASISAVAITLSS</sequence>
<dbReference type="AlphaFoldDB" id="Q1ILK8"/>
<evidence type="ECO:0000256" key="3">
    <source>
        <dbReference type="ARBA" id="ARBA00022490"/>
    </source>
</evidence>
<evidence type="ECO:0000256" key="6">
    <source>
        <dbReference type="ARBA" id="ARBA00022679"/>
    </source>
</evidence>
<dbReference type="SUPFAM" id="SSF75217">
    <property type="entry name" value="alpha/beta knot"/>
    <property type="match status" value="1"/>
</dbReference>
<evidence type="ECO:0000256" key="5">
    <source>
        <dbReference type="ARBA" id="ARBA00022603"/>
    </source>
</evidence>
<name>Q1ILK8_KORVE</name>
<reference evidence="13 14" key="1">
    <citation type="journal article" date="2009" name="Appl. Environ. Microbiol.">
        <title>Three genomes from the phylum Acidobacteria provide insight into the lifestyles of these microorganisms in soils.</title>
        <authorList>
            <person name="Ward N.L."/>
            <person name="Challacombe J.F."/>
            <person name="Janssen P.H."/>
            <person name="Henrissat B."/>
            <person name="Coutinho P.M."/>
            <person name="Wu M."/>
            <person name="Xie G."/>
            <person name="Haft D.H."/>
            <person name="Sait M."/>
            <person name="Badger J."/>
            <person name="Barabote R.D."/>
            <person name="Bradley B."/>
            <person name="Brettin T.S."/>
            <person name="Brinkac L.M."/>
            <person name="Bruce D."/>
            <person name="Creasy T."/>
            <person name="Daugherty S.C."/>
            <person name="Davidsen T.M."/>
            <person name="DeBoy R.T."/>
            <person name="Detter J.C."/>
            <person name="Dodson R.J."/>
            <person name="Durkin A.S."/>
            <person name="Ganapathy A."/>
            <person name="Gwinn-Giglio M."/>
            <person name="Han C.S."/>
            <person name="Khouri H."/>
            <person name="Kiss H."/>
            <person name="Kothari S.P."/>
            <person name="Madupu R."/>
            <person name="Nelson K.E."/>
            <person name="Nelson W.C."/>
            <person name="Paulsen I."/>
            <person name="Penn K."/>
            <person name="Ren Q."/>
            <person name="Rosovitz M.J."/>
            <person name="Selengut J.D."/>
            <person name="Shrivastava S."/>
            <person name="Sullivan S.A."/>
            <person name="Tapia R."/>
            <person name="Thompson L.S."/>
            <person name="Watkins K.L."/>
            <person name="Yang Q."/>
            <person name="Yu C."/>
            <person name="Zafar N."/>
            <person name="Zhou L."/>
            <person name="Kuske C.R."/>
        </authorList>
    </citation>
    <scope>NUCLEOTIDE SEQUENCE [LARGE SCALE GENOMIC DNA]</scope>
    <source>
        <strain evidence="13 14">Ellin345</strain>
    </source>
</reference>
<comment type="subcellular location">
    <subcellularLocation>
        <location evidence="1 10">Cytoplasm</location>
    </subcellularLocation>
</comment>
<evidence type="ECO:0000256" key="9">
    <source>
        <dbReference type="ARBA" id="ARBA00047944"/>
    </source>
</evidence>
<dbReference type="GO" id="GO:0070042">
    <property type="term" value="F:rRNA (uridine-N3-)-methyltransferase activity"/>
    <property type="evidence" value="ECO:0007669"/>
    <property type="project" value="TreeGrafter"/>
</dbReference>
<feature type="domain" description="Ribosomal RNA small subunit methyltransferase E methyltransferase" evidence="11">
    <location>
        <begin position="74"/>
        <end position="230"/>
    </location>
</feature>
<dbReference type="GO" id="GO:0005737">
    <property type="term" value="C:cytoplasm"/>
    <property type="evidence" value="ECO:0007669"/>
    <property type="project" value="UniProtKB-SubCell"/>
</dbReference>
<dbReference type="HOGENOM" id="CLU_067442_4_1_0"/>
<comment type="similarity">
    <text evidence="2 10">Belongs to the RNA methyltransferase RsmE family.</text>
</comment>
<evidence type="ECO:0000256" key="10">
    <source>
        <dbReference type="PIRNR" id="PIRNR015601"/>
    </source>
</evidence>
<keyword evidence="14" id="KW-1185">Reference proteome</keyword>
<evidence type="ECO:0000256" key="4">
    <source>
        <dbReference type="ARBA" id="ARBA00022552"/>
    </source>
</evidence>
<evidence type="ECO:0000259" key="11">
    <source>
        <dbReference type="Pfam" id="PF04452"/>
    </source>
</evidence>
<dbReference type="NCBIfam" id="TIGR00046">
    <property type="entry name" value="RsmE family RNA methyltransferase"/>
    <property type="match status" value="1"/>
</dbReference>
<gene>
    <name evidence="13" type="ordered locus">Acid345_3241</name>
</gene>
<dbReference type="GO" id="GO:0070475">
    <property type="term" value="P:rRNA base methylation"/>
    <property type="evidence" value="ECO:0007669"/>
    <property type="project" value="TreeGrafter"/>
</dbReference>
<keyword evidence="7 10" id="KW-0949">S-adenosyl-L-methionine</keyword>
<dbReference type="InterPro" id="IPR046886">
    <property type="entry name" value="RsmE_MTase_dom"/>
</dbReference>
<keyword evidence="3 10" id="KW-0963">Cytoplasm</keyword>
<dbReference type="InterPro" id="IPR006700">
    <property type="entry name" value="RsmE"/>
</dbReference>
<dbReference type="PIRSF" id="PIRSF015601">
    <property type="entry name" value="MTase_slr0722"/>
    <property type="match status" value="1"/>
</dbReference>
<feature type="domain" description="Ribosomal RNA small subunit methyltransferase E PUA-like" evidence="12">
    <location>
        <begin position="18"/>
        <end position="62"/>
    </location>
</feature>
<dbReference type="Pfam" id="PF20260">
    <property type="entry name" value="PUA_4"/>
    <property type="match status" value="1"/>
</dbReference>
<evidence type="ECO:0000256" key="1">
    <source>
        <dbReference type="ARBA" id="ARBA00004496"/>
    </source>
</evidence>
<organism evidence="13 14">
    <name type="scientific">Koribacter versatilis (strain Ellin345)</name>
    <dbReference type="NCBI Taxonomy" id="204669"/>
    <lineage>
        <taxon>Bacteria</taxon>
        <taxon>Pseudomonadati</taxon>
        <taxon>Acidobacteriota</taxon>
        <taxon>Terriglobia</taxon>
        <taxon>Terriglobales</taxon>
        <taxon>Candidatus Korobacteraceae</taxon>
        <taxon>Candidatus Korobacter</taxon>
    </lineage>
</organism>
<dbReference type="InterPro" id="IPR046887">
    <property type="entry name" value="RsmE_PUA-like"/>
</dbReference>
<dbReference type="RefSeq" id="WP_011524041.1">
    <property type="nucleotide sequence ID" value="NC_008009.1"/>
</dbReference>
<dbReference type="InterPro" id="IPR029026">
    <property type="entry name" value="tRNA_m1G_MTases_N"/>
</dbReference>
<dbReference type="PANTHER" id="PTHR30027:SF3">
    <property type="entry name" value="16S RRNA (URACIL(1498)-N(3))-METHYLTRANSFERASE"/>
    <property type="match status" value="1"/>
</dbReference>
<comment type="function">
    <text evidence="8 10">Specifically methylates the N3 position of the uracil ring of uridine 1498 (m3U1498) in 16S rRNA. Acts on the fully assembled 30S ribosomal subunit.</text>
</comment>
<dbReference type="Pfam" id="PF04452">
    <property type="entry name" value="Methyltrans_RNA"/>
    <property type="match status" value="1"/>
</dbReference>
<evidence type="ECO:0000313" key="14">
    <source>
        <dbReference type="Proteomes" id="UP000002432"/>
    </source>
</evidence>
<dbReference type="SUPFAM" id="SSF88697">
    <property type="entry name" value="PUA domain-like"/>
    <property type="match status" value="1"/>
</dbReference>
<dbReference type="CDD" id="cd18084">
    <property type="entry name" value="RsmE-like"/>
    <property type="match status" value="1"/>
</dbReference>
<dbReference type="OrthoDB" id="9815641at2"/>
<accession>Q1ILK8</accession>
<dbReference type="EC" id="2.1.1.193" evidence="10"/>
<keyword evidence="6 10" id="KW-0808">Transferase</keyword>
<dbReference type="PANTHER" id="PTHR30027">
    <property type="entry name" value="RIBOSOMAL RNA SMALL SUBUNIT METHYLTRANSFERASE E"/>
    <property type="match status" value="1"/>
</dbReference>
<comment type="catalytic activity">
    <reaction evidence="9 10">
        <text>uridine(1498) in 16S rRNA + S-adenosyl-L-methionine = N(3)-methyluridine(1498) in 16S rRNA + S-adenosyl-L-homocysteine + H(+)</text>
        <dbReference type="Rhea" id="RHEA:42920"/>
        <dbReference type="Rhea" id="RHEA-COMP:10283"/>
        <dbReference type="Rhea" id="RHEA-COMP:10284"/>
        <dbReference type="ChEBI" id="CHEBI:15378"/>
        <dbReference type="ChEBI" id="CHEBI:57856"/>
        <dbReference type="ChEBI" id="CHEBI:59789"/>
        <dbReference type="ChEBI" id="CHEBI:65315"/>
        <dbReference type="ChEBI" id="CHEBI:74502"/>
        <dbReference type="EC" id="2.1.1.193"/>
    </reaction>
</comment>
<dbReference type="eggNOG" id="COG1385">
    <property type="taxonomic scope" value="Bacteria"/>
</dbReference>
<dbReference type="Proteomes" id="UP000002432">
    <property type="component" value="Chromosome"/>
</dbReference>
<dbReference type="EnsemblBacteria" id="ABF42242">
    <property type="protein sequence ID" value="ABF42242"/>
    <property type="gene ID" value="Acid345_3241"/>
</dbReference>
<evidence type="ECO:0000313" key="13">
    <source>
        <dbReference type="EMBL" id="ABF42242.1"/>
    </source>
</evidence>
<dbReference type="Gene3D" id="3.40.1280.10">
    <property type="match status" value="1"/>
</dbReference>
<dbReference type="KEGG" id="aba:Acid345_3241"/>
<evidence type="ECO:0000256" key="7">
    <source>
        <dbReference type="ARBA" id="ARBA00022691"/>
    </source>
</evidence>
<evidence type="ECO:0000256" key="2">
    <source>
        <dbReference type="ARBA" id="ARBA00005528"/>
    </source>
</evidence>
<keyword evidence="5 10" id="KW-0489">Methyltransferase</keyword>
<evidence type="ECO:0000259" key="12">
    <source>
        <dbReference type="Pfam" id="PF20260"/>
    </source>
</evidence>
<proteinExistence type="inferred from homology"/>
<dbReference type="NCBIfam" id="NF008711">
    <property type="entry name" value="PRK11713.7-6"/>
    <property type="match status" value="1"/>
</dbReference>
<dbReference type="EMBL" id="CP000360">
    <property type="protein sequence ID" value="ABF42242.1"/>
    <property type="molecule type" value="Genomic_DNA"/>
</dbReference>
<dbReference type="STRING" id="204669.Acid345_3241"/>
<dbReference type="InterPro" id="IPR029028">
    <property type="entry name" value="Alpha/beta_knot_MTases"/>
</dbReference>